<dbReference type="CDD" id="cd02440">
    <property type="entry name" value="AdoMet_MTases"/>
    <property type="match status" value="1"/>
</dbReference>
<organism evidence="1 2">
    <name type="scientific">Prymnesium parvum</name>
    <name type="common">Toxic golden alga</name>
    <dbReference type="NCBI Taxonomy" id="97485"/>
    <lineage>
        <taxon>Eukaryota</taxon>
        <taxon>Haptista</taxon>
        <taxon>Haptophyta</taxon>
        <taxon>Prymnesiophyceae</taxon>
        <taxon>Prymnesiales</taxon>
        <taxon>Prymnesiaceae</taxon>
        <taxon>Prymnesium</taxon>
    </lineage>
</organism>
<evidence type="ECO:0000313" key="2">
    <source>
        <dbReference type="Proteomes" id="UP001515480"/>
    </source>
</evidence>
<dbReference type="Pfam" id="PF13578">
    <property type="entry name" value="Methyltransf_24"/>
    <property type="match status" value="1"/>
</dbReference>
<name>A0AB34J835_PRYPA</name>
<dbReference type="Proteomes" id="UP001515480">
    <property type="component" value="Unassembled WGS sequence"/>
</dbReference>
<reference evidence="1 2" key="1">
    <citation type="journal article" date="2024" name="Science">
        <title>Giant polyketide synthase enzymes in the biosynthesis of giant marine polyether toxins.</title>
        <authorList>
            <person name="Fallon T.R."/>
            <person name="Shende V.V."/>
            <person name="Wierzbicki I.H."/>
            <person name="Pendleton A.L."/>
            <person name="Watervoot N.F."/>
            <person name="Auber R.P."/>
            <person name="Gonzalez D.J."/>
            <person name="Wisecaver J.H."/>
            <person name="Moore B.S."/>
        </authorList>
    </citation>
    <scope>NUCLEOTIDE SEQUENCE [LARGE SCALE GENOMIC DNA]</scope>
    <source>
        <strain evidence="1 2">12B1</strain>
    </source>
</reference>
<protein>
    <submittedName>
        <fullName evidence="1">Uncharacterized protein</fullName>
    </submittedName>
</protein>
<dbReference type="InterPro" id="IPR029063">
    <property type="entry name" value="SAM-dependent_MTases_sf"/>
</dbReference>
<dbReference type="EMBL" id="JBGBPQ010000011">
    <property type="protein sequence ID" value="KAL1515873.1"/>
    <property type="molecule type" value="Genomic_DNA"/>
</dbReference>
<accession>A0AB34J835</accession>
<sequence length="279" mass="31722">MLAAAGRLSLEDLAFYYGTDKAHDDHKYTDLYASLFDPIRDSVRNVTEIGVAQGQSLQEAATPSRERRVWHDYFEKAQIWGVDIHKGVINHARKLFEGHPRVHIKHANSKQPSAVSSLGLSLGSMDIIIDDGDHFPPVMEKTLHLWWPYLRVGGFYCIEDIATGANSKGQRYGGKGPFYPSGWAPLVHNDTWSRPETKELFAKHDSFFVDTMVGHRTFEAVRKALGLWMKDRVDHGSHILVIRKRLTPRTHKVDSALAKRRAMWEDGVRPMRPLLSQSN</sequence>
<proteinExistence type="predicted"/>
<comment type="caution">
    <text evidence="1">The sequence shown here is derived from an EMBL/GenBank/DDBJ whole genome shotgun (WGS) entry which is preliminary data.</text>
</comment>
<dbReference type="AlphaFoldDB" id="A0AB34J835"/>
<evidence type="ECO:0000313" key="1">
    <source>
        <dbReference type="EMBL" id="KAL1515873.1"/>
    </source>
</evidence>
<dbReference type="Gene3D" id="3.40.50.150">
    <property type="entry name" value="Vaccinia Virus protein VP39"/>
    <property type="match status" value="1"/>
</dbReference>
<gene>
    <name evidence="1" type="ORF">AB1Y20_002488</name>
</gene>
<dbReference type="SUPFAM" id="SSF53335">
    <property type="entry name" value="S-adenosyl-L-methionine-dependent methyltransferases"/>
    <property type="match status" value="1"/>
</dbReference>
<keyword evidence="2" id="KW-1185">Reference proteome</keyword>